<sequence length="236" mass="26704">MANQPRAPDSQDVKFRLASPSPQKKRKQTPSPEESNPYTSLSSVIKVNKPTPLRLQSIDAKITKSKLVTGTIPTPLSSRFNFNTIDLSNLDSNDSYTNMVNTNLTPYMSGNLLTPLPTNYGLAATRSHQDIQAYRKAHPESCNIRAPISWSACLSPAFKSPDLYKLEYKNSEVQRFQEQEMKDEAKWNMGVEDDDEDDDPGYWLDDSDEYEDESDDEFDEEDEGYETDLRDQNGGA</sequence>
<feature type="compositionally biased region" description="Polar residues" evidence="1">
    <location>
        <begin position="29"/>
        <end position="45"/>
    </location>
</feature>
<dbReference type="AlphaFoldDB" id="A0A0G2GCR3"/>
<feature type="compositionally biased region" description="Basic and acidic residues" evidence="1">
    <location>
        <begin position="227"/>
        <end position="236"/>
    </location>
</feature>
<accession>A0A0G2GCR3</accession>
<dbReference type="Proteomes" id="UP000053317">
    <property type="component" value="Unassembled WGS sequence"/>
</dbReference>
<feature type="region of interest" description="Disordered" evidence="1">
    <location>
        <begin position="182"/>
        <end position="236"/>
    </location>
</feature>
<evidence type="ECO:0008006" key="4">
    <source>
        <dbReference type="Google" id="ProtNLM"/>
    </source>
</evidence>
<evidence type="ECO:0000256" key="1">
    <source>
        <dbReference type="SAM" id="MobiDB-lite"/>
    </source>
</evidence>
<feature type="region of interest" description="Disordered" evidence="1">
    <location>
        <begin position="1"/>
        <end position="45"/>
    </location>
</feature>
<proteinExistence type="predicted"/>
<reference evidence="2 3" key="1">
    <citation type="submission" date="2015-05" db="EMBL/GenBank/DDBJ databases">
        <title>Distinctive expansion of gene families associated with plant cell wall degradation and secondary metabolism in the genomes of grapevine trunk pathogens.</title>
        <authorList>
            <person name="Lawrence D.P."/>
            <person name="Travadon R."/>
            <person name="Rolshausen P.E."/>
            <person name="Baumgartner K."/>
        </authorList>
    </citation>
    <scope>NUCLEOTIDE SEQUENCE [LARGE SCALE GENOMIC DNA]</scope>
    <source>
        <strain evidence="2">UCRPC4</strain>
    </source>
</reference>
<evidence type="ECO:0000313" key="2">
    <source>
        <dbReference type="EMBL" id="KKY21423.1"/>
    </source>
</evidence>
<gene>
    <name evidence="2" type="ORF">UCRPC4_g03686</name>
</gene>
<comment type="caution">
    <text evidence="2">The sequence shown here is derived from an EMBL/GenBank/DDBJ whole genome shotgun (WGS) entry which is preliminary data.</text>
</comment>
<keyword evidence="3" id="KW-1185">Reference proteome</keyword>
<evidence type="ECO:0000313" key="3">
    <source>
        <dbReference type="Proteomes" id="UP000053317"/>
    </source>
</evidence>
<organism evidence="2 3">
    <name type="scientific">Phaeomoniella chlamydospora</name>
    <name type="common">Phaeoacremonium chlamydosporum</name>
    <dbReference type="NCBI Taxonomy" id="158046"/>
    <lineage>
        <taxon>Eukaryota</taxon>
        <taxon>Fungi</taxon>
        <taxon>Dikarya</taxon>
        <taxon>Ascomycota</taxon>
        <taxon>Pezizomycotina</taxon>
        <taxon>Eurotiomycetes</taxon>
        <taxon>Chaetothyriomycetidae</taxon>
        <taxon>Phaeomoniellales</taxon>
        <taxon>Phaeomoniellaceae</taxon>
        <taxon>Phaeomoniella</taxon>
    </lineage>
</organism>
<protein>
    <recommendedName>
        <fullName evidence="4">Transcription factor Iwr1 domain-containing protein</fullName>
    </recommendedName>
</protein>
<dbReference type="EMBL" id="LCWF01000085">
    <property type="protein sequence ID" value="KKY21423.1"/>
    <property type="molecule type" value="Genomic_DNA"/>
</dbReference>
<reference evidence="2 3" key="2">
    <citation type="submission" date="2015-05" db="EMBL/GenBank/DDBJ databases">
        <authorList>
            <person name="Morales-Cruz A."/>
            <person name="Amrine K.C."/>
            <person name="Cantu D."/>
        </authorList>
    </citation>
    <scope>NUCLEOTIDE SEQUENCE [LARGE SCALE GENOMIC DNA]</scope>
    <source>
        <strain evidence="2">UCRPC4</strain>
    </source>
</reference>
<name>A0A0G2GCR3_PHACM</name>
<feature type="compositionally biased region" description="Acidic residues" evidence="1">
    <location>
        <begin position="191"/>
        <end position="226"/>
    </location>
</feature>